<gene>
    <name evidence="2" type="ORF">CGOC_LOCUS8540</name>
</gene>
<feature type="region of interest" description="Disordered" evidence="1">
    <location>
        <begin position="1"/>
        <end position="30"/>
    </location>
</feature>
<dbReference type="Proteomes" id="UP000271889">
    <property type="component" value="Unassembled WGS sequence"/>
</dbReference>
<protein>
    <submittedName>
        <fullName evidence="2">Uncharacterized protein</fullName>
    </submittedName>
</protein>
<accession>A0A3P7M655</accession>
<reference evidence="2 3" key="1">
    <citation type="submission" date="2018-11" db="EMBL/GenBank/DDBJ databases">
        <authorList>
            <consortium name="Pathogen Informatics"/>
        </authorList>
    </citation>
    <scope>NUCLEOTIDE SEQUENCE [LARGE SCALE GENOMIC DNA]</scope>
</reference>
<dbReference type="AlphaFoldDB" id="A0A3P7M655"/>
<organism evidence="2 3">
    <name type="scientific">Cylicostephanus goldi</name>
    <name type="common">Nematode worm</name>
    <dbReference type="NCBI Taxonomy" id="71465"/>
    <lineage>
        <taxon>Eukaryota</taxon>
        <taxon>Metazoa</taxon>
        <taxon>Ecdysozoa</taxon>
        <taxon>Nematoda</taxon>
        <taxon>Chromadorea</taxon>
        <taxon>Rhabditida</taxon>
        <taxon>Rhabditina</taxon>
        <taxon>Rhabditomorpha</taxon>
        <taxon>Strongyloidea</taxon>
        <taxon>Strongylidae</taxon>
        <taxon>Cylicostephanus</taxon>
    </lineage>
</organism>
<name>A0A3P7M655_CYLGO</name>
<dbReference type="OrthoDB" id="5824386at2759"/>
<keyword evidence="3" id="KW-1185">Reference proteome</keyword>
<sequence>MYRNLIQQSYTPHELRTPAQPNAASGGMNHYTTKPIPSVSTPLEVYCAPSSTYVPYQVTSPQDTTGSTQHHSPGYTIVDKTPMGDVNVYMQSPNNGSQQLEAIAVRTTTTTRKTTILSPIPKRPYTVV</sequence>
<dbReference type="EMBL" id="UYRV01104350">
    <property type="protein sequence ID" value="VDN19347.1"/>
    <property type="molecule type" value="Genomic_DNA"/>
</dbReference>
<evidence type="ECO:0000313" key="2">
    <source>
        <dbReference type="EMBL" id="VDN19347.1"/>
    </source>
</evidence>
<feature type="compositionally biased region" description="Polar residues" evidence="1">
    <location>
        <begin position="1"/>
        <end position="11"/>
    </location>
</feature>
<evidence type="ECO:0000256" key="1">
    <source>
        <dbReference type="SAM" id="MobiDB-lite"/>
    </source>
</evidence>
<proteinExistence type="predicted"/>
<evidence type="ECO:0000313" key="3">
    <source>
        <dbReference type="Proteomes" id="UP000271889"/>
    </source>
</evidence>